<dbReference type="RefSeq" id="WP_179912483.1">
    <property type="nucleotide sequence ID" value="NZ_JACBYE010000006.1"/>
</dbReference>
<keyword evidence="1" id="KW-0732">Signal</keyword>
<evidence type="ECO:0000256" key="1">
    <source>
        <dbReference type="SAM" id="SignalP"/>
    </source>
</evidence>
<accession>A0A853EQN4</accession>
<gene>
    <name evidence="2" type="ORF">HZZ10_03860</name>
</gene>
<protein>
    <recommendedName>
        <fullName evidence="4">Lipoprotein</fullName>
    </recommendedName>
</protein>
<organism evidence="2 3">
    <name type="scientific">Sanguibacter inulinus</name>
    <dbReference type="NCBI Taxonomy" id="60922"/>
    <lineage>
        <taxon>Bacteria</taxon>
        <taxon>Bacillati</taxon>
        <taxon>Actinomycetota</taxon>
        <taxon>Actinomycetes</taxon>
        <taxon>Micrococcales</taxon>
        <taxon>Sanguibacteraceae</taxon>
        <taxon>Sanguibacter</taxon>
    </lineage>
</organism>
<reference evidence="2 3" key="1">
    <citation type="submission" date="2020-07" db="EMBL/GenBank/DDBJ databases">
        <title>MOT database genomes.</title>
        <authorList>
            <person name="Joseph S."/>
            <person name="Aduse-Opoku J."/>
            <person name="Hashim A."/>
            <person name="Wade W."/>
            <person name="Curtis M."/>
        </authorList>
    </citation>
    <scope>NUCLEOTIDE SEQUENCE [LARGE SCALE GENOMIC DNA]</scope>
    <source>
        <strain evidence="2 3">DSM 100099</strain>
    </source>
</reference>
<sequence>MTPSRPRASRPRALVSVVLAGAVVLSVSACGDDQQAGGSDEAFCADYAQFSQAEFLDGVDTTDVASVLTALDTMVQDAKQIQPPDEISAAWTTVFQASEDQVQVMRGVDWSSEAAQQEYFASVEGFRSDELDAATAEVEGYVAEHCAS</sequence>
<feature type="chain" id="PRO_5038536934" description="Lipoprotein" evidence="1">
    <location>
        <begin position="30"/>
        <end position="148"/>
    </location>
</feature>
<dbReference type="EMBL" id="JACBYE010000006">
    <property type="protein sequence ID" value="NYS92667.1"/>
    <property type="molecule type" value="Genomic_DNA"/>
</dbReference>
<keyword evidence="3" id="KW-1185">Reference proteome</keyword>
<proteinExistence type="predicted"/>
<dbReference type="PROSITE" id="PS51257">
    <property type="entry name" value="PROKAR_LIPOPROTEIN"/>
    <property type="match status" value="1"/>
</dbReference>
<evidence type="ECO:0000313" key="2">
    <source>
        <dbReference type="EMBL" id="NYS92667.1"/>
    </source>
</evidence>
<name>A0A853EQN4_9MICO</name>
<evidence type="ECO:0000313" key="3">
    <source>
        <dbReference type="Proteomes" id="UP000561011"/>
    </source>
</evidence>
<evidence type="ECO:0008006" key="4">
    <source>
        <dbReference type="Google" id="ProtNLM"/>
    </source>
</evidence>
<dbReference type="AlphaFoldDB" id="A0A853EQN4"/>
<dbReference type="Proteomes" id="UP000561011">
    <property type="component" value="Unassembled WGS sequence"/>
</dbReference>
<feature type="signal peptide" evidence="1">
    <location>
        <begin position="1"/>
        <end position="29"/>
    </location>
</feature>
<comment type="caution">
    <text evidence="2">The sequence shown here is derived from an EMBL/GenBank/DDBJ whole genome shotgun (WGS) entry which is preliminary data.</text>
</comment>